<comment type="caution">
    <text evidence="1">The sequence shown here is derived from an EMBL/GenBank/DDBJ whole genome shotgun (WGS) entry which is preliminary data.</text>
</comment>
<accession>Q7RGN2</accession>
<gene>
    <name evidence="1" type="ORF">PY04314</name>
</gene>
<dbReference type="AlphaFoldDB" id="Q7RGN2"/>
<sequence>MGKYRKTKSCFNGVSELNHSKGRMRICICSELQYKILTHFNKSNI</sequence>
<reference evidence="1 2" key="1">
    <citation type="journal article" date="2002" name="Nature">
        <title>Genome sequence and comparative analysis of the model rodent malaria parasite Plasmodium yoelii yoelii.</title>
        <authorList>
            <person name="Carlton J.M."/>
            <person name="Angiuoli S.V."/>
            <person name="Suh B.B."/>
            <person name="Kooij T.W."/>
            <person name="Pertea M."/>
            <person name="Silva J.C."/>
            <person name="Ermolaeva M.D."/>
            <person name="Allen J.E."/>
            <person name="Selengut J.D."/>
            <person name="Koo H.L."/>
            <person name="Peterson J.D."/>
            <person name="Pop M."/>
            <person name="Kosack D.S."/>
            <person name="Shumway M.F."/>
            <person name="Bidwell S.L."/>
            <person name="Shallom S.J."/>
            <person name="van Aken S.E."/>
            <person name="Riedmuller S.B."/>
            <person name="Feldblyum T.V."/>
            <person name="Cho J.K."/>
            <person name="Quackenbush J."/>
            <person name="Sedegah M."/>
            <person name="Shoaibi A."/>
            <person name="Cummings L.M."/>
            <person name="Florens L."/>
            <person name="Yates J.R."/>
            <person name="Raine J.D."/>
            <person name="Sinden R.E."/>
            <person name="Harris M.A."/>
            <person name="Cunningham D.A."/>
            <person name="Preiser P.R."/>
            <person name="Bergman L.W."/>
            <person name="Vaidya A.B."/>
            <person name="van Lin L.H."/>
            <person name="Janse C.J."/>
            <person name="Waters A.P."/>
            <person name="Smith H.O."/>
            <person name="White O.R."/>
            <person name="Salzberg S.L."/>
            <person name="Venter J.C."/>
            <person name="Fraser C.M."/>
            <person name="Hoffman S.L."/>
            <person name="Gardner M.J."/>
            <person name="Carucci D.J."/>
        </authorList>
    </citation>
    <scope>NUCLEOTIDE SEQUENCE [LARGE SCALE GENOMIC DNA]</scope>
    <source>
        <strain evidence="1 2">17XNL</strain>
    </source>
</reference>
<dbReference type="PaxDb" id="73239-Q7RGN2"/>
<dbReference type="Proteomes" id="UP000008553">
    <property type="component" value="Unassembled WGS sequence"/>
</dbReference>
<protein>
    <submittedName>
        <fullName evidence="1">Uncharacterized protein</fullName>
    </submittedName>
</protein>
<name>Q7RGN2_PLAYO</name>
<dbReference type="InParanoid" id="Q7RGN2"/>
<keyword evidence="2" id="KW-1185">Reference proteome</keyword>
<organism evidence="1 2">
    <name type="scientific">Plasmodium yoelii yoelii</name>
    <dbReference type="NCBI Taxonomy" id="73239"/>
    <lineage>
        <taxon>Eukaryota</taxon>
        <taxon>Sar</taxon>
        <taxon>Alveolata</taxon>
        <taxon>Apicomplexa</taxon>
        <taxon>Aconoidasida</taxon>
        <taxon>Haemosporida</taxon>
        <taxon>Plasmodiidae</taxon>
        <taxon>Plasmodium</taxon>
        <taxon>Plasmodium (Vinckeia)</taxon>
    </lineage>
</organism>
<proteinExistence type="predicted"/>
<evidence type="ECO:0000313" key="2">
    <source>
        <dbReference type="Proteomes" id="UP000008553"/>
    </source>
</evidence>
<evidence type="ECO:0000313" key="1">
    <source>
        <dbReference type="EMBL" id="EAA16156.1"/>
    </source>
</evidence>
<dbReference type="EMBL" id="AABL01001298">
    <property type="protein sequence ID" value="EAA16156.1"/>
    <property type="molecule type" value="Genomic_DNA"/>
</dbReference>